<dbReference type="AlphaFoldDB" id="A0A9X8MH78"/>
<proteinExistence type="predicted"/>
<protein>
    <submittedName>
        <fullName evidence="1">Uncharacterized protein</fullName>
    </submittedName>
</protein>
<evidence type="ECO:0000313" key="2">
    <source>
        <dbReference type="Proteomes" id="UP000183210"/>
    </source>
</evidence>
<dbReference type="GeneID" id="300268775"/>
<name>A0A9X8MH78_9PSED</name>
<organism evidence="1 2">
    <name type="scientific">Pseudomonas lutea</name>
    <dbReference type="NCBI Taxonomy" id="243924"/>
    <lineage>
        <taxon>Bacteria</taxon>
        <taxon>Pseudomonadati</taxon>
        <taxon>Pseudomonadota</taxon>
        <taxon>Gammaproteobacteria</taxon>
        <taxon>Pseudomonadales</taxon>
        <taxon>Pseudomonadaceae</taxon>
        <taxon>Pseudomonas</taxon>
    </lineage>
</organism>
<dbReference type="RefSeq" id="WP_074829772.1">
    <property type="nucleotide sequence ID" value="NZ_FOEV01000018.1"/>
</dbReference>
<evidence type="ECO:0000313" key="1">
    <source>
        <dbReference type="EMBL" id="SER37697.1"/>
    </source>
</evidence>
<sequence length="133" mass="15651">MSKQQRLEQANEFIKVVGSHGRRFFYNKTHDRYARLELDARGRVWFIDDYSGKRVYTHETTFTSKWRGFTHGGTLKDLVKALREYVVHGKPLHPGYVAPERSWSEGNIWGYGPEEARKVRQEAYKIPMFKQAA</sequence>
<comment type="caution">
    <text evidence="1">The sequence shown here is derived from an EMBL/GenBank/DDBJ whole genome shotgun (WGS) entry which is preliminary data.</text>
</comment>
<gene>
    <name evidence="1" type="ORF">SAMN05216409_118107</name>
</gene>
<reference evidence="1 2" key="1">
    <citation type="submission" date="2016-10" db="EMBL/GenBank/DDBJ databases">
        <authorList>
            <person name="Varghese N."/>
            <person name="Submissions S."/>
        </authorList>
    </citation>
    <scope>NUCLEOTIDE SEQUENCE [LARGE SCALE GENOMIC DNA]</scope>
    <source>
        <strain evidence="1 2">LMG 21974</strain>
    </source>
</reference>
<dbReference type="EMBL" id="FOEV01000018">
    <property type="protein sequence ID" value="SER37697.1"/>
    <property type="molecule type" value="Genomic_DNA"/>
</dbReference>
<accession>A0A9X8MH78</accession>
<dbReference type="Proteomes" id="UP000183210">
    <property type="component" value="Unassembled WGS sequence"/>
</dbReference>